<dbReference type="EMBL" id="LWQS01000037">
    <property type="protein sequence ID" value="OAN47475.1"/>
    <property type="molecule type" value="Genomic_DNA"/>
</dbReference>
<gene>
    <name evidence="2" type="ORF">A6A03_10390</name>
</gene>
<dbReference type="InterPro" id="IPR051680">
    <property type="entry name" value="ATP-dep_Glu-Cys_Ligase-2"/>
</dbReference>
<keyword evidence="3" id="KW-1185">Reference proteome</keyword>
<reference evidence="2 3" key="1">
    <citation type="submission" date="2016-04" db="EMBL/GenBank/DDBJ databases">
        <title>Chloroflexus islandicus sp. nov., a thermophilic filamentous anoxygenic phototrophic bacterium from geyser Strokkur (Iceland).</title>
        <authorList>
            <person name="Gaisin V.A."/>
            <person name="Kalashnikov A.M."/>
            <person name="Sukhacheva M.V."/>
            <person name="Grouzdev D.S."/>
            <person name="Ivanov T.M."/>
            <person name="Kuznetsov B."/>
            <person name="Gorlenko V.M."/>
        </authorList>
    </citation>
    <scope>NUCLEOTIDE SEQUENCE [LARGE SCALE GENOMIC DNA]</scope>
    <source>
        <strain evidence="3">isl-2</strain>
    </source>
</reference>
<accession>A0A178MH82</accession>
<name>A0A178MH82_9CHLR</name>
<dbReference type="OrthoDB" id="9803532at2"/>
<dbReference type="InterPro" id="IPR007296">
    <property type="entry name" value="DUF403"/>
</dbReference>
<evidence type="ECO:0000313" key="2">
    <source>
        <dbReference type="EMBL" id="OAN47475.1"/>
    </source>
</evidence>
<proteinExistence type="predicted"/>
<dbReference type="STRING" id="1707952.A6A03_10390"/>
<dbReference type="Pfam" id="PF04168">
    <property type="entry name" value="Alpha-E"/>
    <property type="match status" value="1"/>
</dbReference>
<dbReference type="PANTHER" id="PTHR34595:SF7">
    <property type="entry name" value="SLL1039 PROTEIN"/>
    <property type="match status" value="1"/>
</dbReference>
<sequence length="317" mass="36219">MLSRVADSLYWMSRYLERTEHTARLIGVGLTQILDQTPQAIAPRWGRLLAALHVEPPETGLDDPQAITRLLTTDAANPASLVSCITLARENARQVREQISSEMWEHINQLYLRMRAATIEQIWHDEPVEFYQMVKERLHLIQGITDATMNHGEGWRFIQVGRYLERIWATTLLLEVFFQPYLNGEESAIDSIDWVVLLKSCTAFEAYCKVYTADVQPAQIAEFLLLNAESPRSIRFAADQLQDSLEQISQLAGGRHAGRAERLAGRLRAQLDYGQVDEIIAGDLPLFLRQIRQQCTAIHEAIYQAYITYPIEQALLR</sequence>
<evidence type="ECO:0000259" key="1">
    <source>
        <dbReference type="Pfam" id="PF04168"/>
    </source>
</evidence>
<organism evidence="2 3">
    <name type="scientific">Chloroflexus islandicus</name>
    <dbReference type="NCBI Taxonomy" id="1707952"/>
    <lineage>
        <taxon>Bacteria</taxon>
        <taxon>Bacillati</taxon>
        <taxon>Chloroflexota</taxon>
        <taxon>Chloroflexia</taxon>
        <taxon>Chloroflexales</taxon>
        <taxon>Chloroflexineae</taxon>
        <taxon>Chloroflexaceae</taxon>
        <taxon>Chloroflexus</taxon>
    </lineage>
</organism>
<dbReference type="RefSeq" id="WP_066783837.1">
    <property type="nucleotide sequence ID" value="NZ_LWQS01000037.1"/>
</dbReference>
<feature type="domain" description="DUF403" evidence="1">
    <location>
        <begin position="1"/>
        <end position="306"/>
    </location>
</feature>
<comment type="caution">
    <text evidence="2">The sequence shown here is derived from an EMBL/GenBank/DDBJ whole genome shotgun (WGS) entry which is preliminary data.</text>
</comment>
<dbReference type="PANTHER" id="PTHR34595">
    <property type="entry name" value="BLR5612 PROTEIN"/>
    <property type="match status" value="1"/>
</dbReference>
<protein>
    <recommendedName>
        <fullName evidence="1">DUF403 domain-containing protein</fullName>
    </recommendedName>
</protein>
<evidence type="ECO:0000313" key="3">
    <source>
        <dbReference type="Proteomes" id="UP000078287"/>
    </source>
</evidence>
<dbReference type="Proteomes" id="UP000078287">
    <property type="component" value="Unassembled WGS sequence"/>
</dbReference>
<dbReference type="AlphaFoldDB" id="A0A178MH82"/>